<name>A0A3A1YVI7_9BURK</name>
<sequence>MDESLNSKPQRRTYSPQFKAELVAQCLEGHTSLTALAVDHGMNPNVLHRWVTEHARYGKHSLQSAQATPNDQTIDITPANWVALKPAHAVQAPKVNNAKATAMPSRSTGSDTVVELELSAKDLTMKVSWPTRDYQAFARWTREVLA</sequence>
<dbReference type="Pfam" id="PF01527">
    <property type="entry name" value="HTH_Tnp_1"/>
    <property type="match status" value="1"/>
</dbReference>
<reference evidence="1 2" key="1">
    <citation type="submission" date="2017-08" db="EMBL/GenBank/DDBJ databases">
        <title>Pusillimonas indicus sp. nov., a member of the family Alcaligenaceae isolated from surface seawater.</title>
        <authorList>
            <person name="Li J."/>
        </authorList>
    </citation>
    <scope>NUCLEOTIDE SEQUENCE [LARGE SCALE GENOMIC DNA]</scope>
    <source>
        <strain evidence="1 2">L52-1-41</strain>
    </source>
</reference>
<dbReference type="GO" id="GO:0004803">
    <property type="term" value="F:transposase activity"/>
    <property type="evidence" value="ECO:0007669"/>
    <property type="project" value="InterPro"/>
</dbReference>
<dbReference type="GO" id="GO:0043565">
    <property type="term" value="F:sequence-specific DNA binding"/>
    <property type="evidence" value="ECO:0007669"/>
    <property type="project" value="InterPro"/>
</dbReference>
<accession>A0A3A1YVI7</accession>
<evidence type="ECO:0000313" key="1">
    <source>
        <dbReference type="EMBL" id="RIY40474.1"/>
    </source>
</evidence>
<evidence type="ECO:0008006" key="3">
    <source>
        <dbReference type="Google" id="ProtNLM"/>
    </source>
</evidence>
<dbReference type="InterPro" id="IPR010921">
    <property type="entry name" value="Trp_repressor/repl_initiator"/>
</dbReference>
<protein>
    <recommendedName>
        <fullName evidence="3">Transposase</fullName>
    </recommendedName>
</protein>
<comment type="caution">
    <text evidence="1">The sequence shown here is derived from an EMBL/GenBank/DDBJ whole genome shotgun (WGS) entry which is preliminary data.</text>
</comment>
<dbReference type="InterPro" id="IPR002514">
    <property type="entry name" value="Transposase_8"/>
</dbReference>
<proteinExistence type="predicted"/>
<dbReference type="RefSeq" id="WP_119516334.1">
    <property type="nucleotide sequence ID" value="NZ_NQYH01000008.1"/>
</dbReference>
<dbReference type="OrthoDB" id="9800877at2"/>
<gene>
    <name evidence="1" type="ORF">CJP73_10070</name>
</gene>
<evidence type="ECO:0000313" key="2">
    <source>
        <dbReference type="Proteomes" id="UP000266206"/>
    </source>
</evidence>
<dbReference type="Gene3D" id="1.10.10.10">
    <property type="entry name" value="Winged helix-like DNA-binding domain superfamily/Winged helix DNA-binding domain"/>
    <property type="match status" value="1"/>
</dbReference>
<dbReference type="SUPFAM" id="SSF48295">
    <property type="entry name" value="TrpR-like"/>
    <property type="match status" value="1"/>
</dbReference>
<dbReference type="Proteomes" id="UP000266206">
    <property type="component" value="Unassembled WGS sequence"/>
</dbReference>
<dbReference type="AlphaFoldDB" id="A0A3A1YVI7"/>
<dbReference type="GO" id="GO:0006313">
    <property type="term" value="P:DNA transposition"/>
    <property type="evidence" value="ECO:0007669"/>
    <property type="project" value="InterPro"/>
</dbReference>
<dbReference type="EMBL" id="NQYH01000008">
    <property type="protein sequence ID" value="RIY40474.1"/>
    <property type="molecule type" value="Genomic_DNA"/>
</dbReference>
<dbReference type="InterPro" id="IPR036388">
    <property type="entry name" value="WH-like_DNA-bd_sf"/>
</dbReference>
<organism evidence="1 2">
    <name type="scientific">Neopusillimonas maritima</name>
    <dbReference type="NCBI Taxonomy" id="2026239"/>
    <lineage>
        <taxon>Bacteria</taxon>
        <taxon>Pseudomonadati</taxon>
        <taxon>Pseudomonadota</taxon>
        <taxon>Betaproteobacteria</taxon>
        <taxon>Burkholderiales</taxon>
        <taxon>Alcaligenaceae</taxon>
        <taxon>Neopusillimonas</taxon>
    </lineage>
</organism>